<keyword evidence="6" id="KW-1185">Reference proteome</keyword>
<dbReference type="NCBIfam" id="TIGR04183">
    <property type="entry name" value="Por_Secre_tail"/>
    <property type="match status" value="1"/>
</dbReference>
<accession>A0ABY4HNH2</accession>
<keyword evidence="1 2" id="KW-0732">Signal</keyword>
<feature type="domain" description="Secretion system C-terminal sorting" evidence="3">
    <location>
        <begin position="472"/>
        <end position="541"/>
    </location>
</feature>
<sequence>MHIKLKLGVLAMTIASPLVFAQDILWEKSYGGKHAEYLYDAIATPDYGFILAGSSISGKNGNKEDKNKGDLDYWLWKMDEHGNLDWQKSFGGNKVDLLQSIAITHDGGFILGGTSASDKGLDKKEVCKGQEDFWVIKLNAKGQEMWQKTIGGNGMERLLSIAPTKDGGYILGGTSSSDKSGKDEKGVDDVYGKSEDSRGNLDYWVVKLDKDGKVLWQKTLGGKYVDELKSISQTTDGGYILGGYSNSPISGDKTESNFGLGDYWIVKLDEEGTIEWQRTLGGDQDDHLFALSQTTDGGYIVGGNSNSGATNSKSKTNKEGTDFWVLKLDKTGNIDWQETYNYGKIDILTSIVENPDGSYLIGGYAQSEAQVKSQKSKVKSLQSDKEGINDYIALKINAKGEEIWTQTVGSKGEEVMKKLLETRDGGYLLAGTSKGSVSRDKNSVKGGYDFWVVKLRDKEREEKARITVEAMPNPAIHFTNVIVNFEYKKGTATLYDLNGRSLQSMEITGDKTIPMELSTLPQGIYLIEIRTNTQHGSVKVIKK</sequence>
<dbReference type="RefSeq" id="WP_246916920.1">
    <property type="nucleotide sequence ID" value="NZ_CP090145.1"/>
</dbReference>
<reference evidence="4" key="2">
    <citation type="submission" date="2022-04" db="EMBL/GenBank/DDBJ databases">
        <title>Complete Genome Sequence of Flavobacterium sediminilitoris YSM-43, Isolated from a Tidal Sediment.</title>
        <authorList>
            <person name="Lee P.A."/>
        </authorList>
    </citation>
    <scope>NUCLEOTIDE SEQUENCE</scope>
    <source>
        <strain evidence="4">YSM-43</strain>
    </source>
</reference>
<dbReference type="Proteomes" id="UP000830454">
    <property type="component" value="Chromosome"/>
</dbReference>
<dbReference type="Pfam" id="PF18962">
    <property type="entry name" value="Por_Secre_tail"/>
    <property type="match status" value="1"/>
</dbReference>
<evidence type="ECO:0000256" key="1">
    <source>
        <dbReference type="ARBA" id="ARBA00022729"/>
    </source>
</evidence>
<dbReference type="PANTHER" id="PTHR42754">
    <property type="entry name" value="ENDOGLUCANASE"/>
    <property type="match status" value="1"/>
</dbReference>
<evidence type="ECO:0000313" key="6">
    <source>
        <dbReference type="Proteomes" id="UP000830454"/>
    </source>
</evidence>
<name>A0ABY4HNH2_9FLAO</name>
<dbReference type="EMBL" id="CP090145">
    <property type="protein sequence ID" value="UOX34452.1"/>
    <property type="molecule type" value="Genomic_DNA"/>
</dbReference>
<evidence type="ECO:0000259" key="3">
    <source>
        <dbReference type="Pfam" id="PF18962"/>
    </source>
</evidence>
<dbReference type="Gene3D" id="2.80.10.50">
    <property type="match status" value="1"/>
</dbReference>
<dbReference type="InterPro" id="IPR026444">
    <property type="entry name" value="Secre_tail"/>
</dbReference>
<feature type="signal peptide" evidence="2">
    <location>
        <begin position="1"/>
        <end position="21"/>
    </location>
</feature>
<evidence type="ECO:0000256" key="2">
    <source>
        <dbReference type="SAM" id="SignalP"/>
    </source>
</evidence>
<organism evidence="4 6">
    <name type="scientific">Flavobacterium sediminilitoris</name>
    <dbReference type="NCBI Taxonomy" id="2024526"/>
    <lineage>
        <taxon>Bacteria</taxon>
        <taxon>Pseudomonadati</taxon>
        <taxon>Bacteroidota</taxon>
        <taxon>Flavobacteriia</taxon>
        <taxon>Flavobacteriales</taxon>
        <taxon>Flavobacteriaceae</taxon>
        <taxon>Flavobacterium</taxon>
    </lineage>
</organism>
<protein>
    <submittedName>
        <fullName evidence="4">T9SS type A sorting domain-containing protein</fullName>
    </submittedName>
</protein>
<dbReference type="InterPro" id="IPR011047">
    <property type="entry name" value="Quinoprotein_ADH-like_sf"/>
</dbReference>
<evidence type="ECO:0000313" key="5">
    <source>
        <dbReference type="EMBL" id="UOX34452.1"/>
    </source>
</evidence>
<dbReference type="SUPFAM" id="SSF50998">
    <property type="entry name" value="Quinoprotein alcohol dehydrogenase-like"/>
    <property type="match status" value="1"/>
</dbReference>
<evidence type="ECO:0000313" key="4">
    <source>
        <dbReference type="EMBL" id="UOX34210.1"/>
    </source>
</evidence>
<dbReference type="EMBL" id="CP090145">
    <property type="protein sequence ID" value="UOX34210.1"/>
    <property type="molecule type" value="Genomic_DNA"/>
</dbReference>
<feature type="chain" id="PRO_5045034141" evidence="2">
    <location>
        <begin position="22"/>
        <end position="543"/>
    </location>
</feature>
<reference evidence="4" key="1">
    <citation type="submission" date="2021-12" db="EMBL/GenBank/DDBJ databases">
        <authorList>
            <person name="Cha I.-T."/>
            <person name="Lee K.-E."/>
            <person name="Park S.-J."/>
        </authorList>
    </citation>
    <scope>NUCLEOTIDE SEQUENCE</scope>
    <source>
        <strain evidence="4">YSM-43</strain>
    </source>
</reference>
<gene>
    <name evidence="4" type="ORF">LXD69_01540</name>
    <name evidence="5" type="ORF">LXD69_02830</name>
</gene>
<dbReference type="PANTHER" id="PTHR42754:SF1">
    <property type="entry name" value="LIPOPROTEIN"/>
    <property type="match status" value="1"/>
</dbReference>
<proteinExistence type="predicted"/>